<evidence type="ECO:0000313" key="2">
    <source>
        <dbReference type="Proteomes" id="UP001054945"/>
    </source>
</evidence>
<protein>
    <submittedName>
        <fullName evidence="1">Uncharacterized protein</fullName>
    </submittedName>
</protein>
<sequence>MAYLLITLQYKNRLGKVKRVAGLTRVGLDFSSFCSGLWCSVKLVCVKSVSAVEIHCDKKNKDIVFQKLSFPR</sequence>
<name>A0AAV4VFW7_CAEEX</name>
<dbReference type="EMBL" id="BPLR01014465">
    <property type="protein sequence ID" value="GIY68938.1"/>
    <property type="molecule type" value="Genomic_DNA"/>
</dbReference>
<evidence type="ECO:0000313" key="1">
    <source>
        <dbReference type="EMBL" id="GIY68938.1"/>
    </source>
</evidence>
<comment type="caution">
    <text evidence="1">The sequence shown here is derived from an EMBL/GenBank/DDBJ whole genome shotgun (WGS) entry which is preliminary data.</text>
</comment>
<keyword evidence="2" id="KW-1185">Reference proteome</keyword>
<accession>A0AAV4VFW7</accession>
<proteinExistence type="predicted"/>
<gene>
    <name evidence="1" type="ORF">CEXT_553021</name>
</gene>
<dbReference type="Proteomes" id="UP001054945">
    <property type="component" value="Unassembled WGS sequence"/>
</dbReference>
<dbReference type="AlphaFoldDB" id="A0AAV4VFW7"/>
<reference evidence="1 2" key="1">
    <citation type="submission" date="2021-06" db="EMBL/GenBank/DDBJ databases">
        <title>Caerostris extrusa draft genome.</title>
        <authorList>
            <person name="Kono N."/>
            <person name="Arakawa K."/>
        </authorList>
    </citation>
    <scope>NUCLEOTIDE SEQUENCE [LARGE SCALE GENOMIC DNA]</scope>
</reference>
<organism evidence="1 2">
    <name type="scientific">Caerostris extrusa</name>
    <name type="common">Bark spider</name>
    <name type="synonym">Caerostris bankana</name>
    <dbReference type="NCBI Taxonomy" id="172846"/>
    <lineage>
        <taxon>Eukaryota</taxon>
        <taxon>Metazoa</taxon>
        <taxon>Ecdysozoa</taxon>
        <taxon>Arthropoda</taxon>
        <taxon>Chelicerata</taxon>
        <taxon>Arachnida</taxon>
        <taxon>Araneae</taxon>
        <taxon>Araneomorphae</taxon>
        <taxon>Entelegynae</taxon>
        <taxon>Araneoidea</taxon>
        <taxon>Araneidae</taxon>
        <taxon>Caerostris</taxon>
    </lineage>
</organism>